<dbReference type="GO" id="GO:0003677">
    <property type="term" value="F:DNA binding"/>
    <property type="evidence" value="ECO:0007669"/>
    <property type="project" value="UniProtKB-KW"/>
</dbReference>
<dbReference type="SUPFAM" id="SSF46689">
    <property type="entry name" value="Homeodomain-like"/>
    <property type="match status" value="1"/>
</dbReference>
<protein>
    <submittedName>
        <fullName evidence="3">Myb-like DNA-binding domain-containing protein</fullName>
    </submittedName>
    <submittedName>
        <fullName evidence="4">Myb-like_DNA-binding domain-containing protein</fullName>
    </submittedName>
</protein>
<reference evidence="4 5" key="2">
    <citation type="submission" date="2024-07" db="EMBL/GenBank/DDBJ databases">
        <authorList>
            <person name="Akdeniz Z."/>
        </authorList>
    </citation>
    <scope>NUCLEOTIDE SEQUENCE [LARGE SCALE GENOMIC DNA]</scope>
</reference>
<dbReference type="SMART" id="SM00717">
    <property type="entry name" value="SANT"/>
    <property type="match status" value="1"/>
</dbReference>
<dbReference type="CDD" id="cd00167">
    <property type="entry name" value="SANT"/>
    <property type="match status" value="1"/>
</dbReference>
<organism evidence="3">
    <name type="scientific">Hexamita inflata</name>
    <dbReference type="NCBI Taxonomy" id="28002"/>
    <lineage>
        <taxon>Eukaryota</taxon>
        <taxon>Metamonada</taxon>
        <taxon>Diplomonadida</taxon>
        <taxon>Hexamitidae</taxon>
        <taxon>Hexamitinae</taxon>
        <taxon>Hexamita</taxon>
    </lineage>
</organism>
<proteinExistence type="predicted"/>
<dbReference type="InterPro" id="IPR001005">
    <property type="entry name" value="SANT/Myb"/>
</dbReference>
<evidence type="ECO:0000259" key="1">
    <source>
        <dbReference type="PROSITE" id="PS50090"/>
    </source>
</evidence>
<dbReference type="InterPro" id="IPR017930">
    <property type="entry name" value="Myb_dom"/>
</dbReference>
<keyword evidence="3" id="KW-0238">DNA-binding</keyword>
<dbReference type="PROSITE" id="PS50090">
    <property type="entry name" value="MYB_LIKE"/>
    <property type="match status" value="1"/>
</dbReference>
<comment type="caution">
    <text evidence="3">The sequence shown here is derived from an EMBL/GenBank/DDBJ whole genome shotgun (WGS) entry which is preliminary data.</text>
</comment>
<keyword evidence="5" id="KW-1185">Reference proteome</keyword>
<sequence length="236" mass="28394">MKKISWSQSEIDKLIILTENNRKFDKKVDWDYIATQIQTRTASQCKSYYANVLKKTLDVQIRQNHKWNRVEIIMLWEYGTVYNKDYVLIQKNFIPNLSLKQISSQFIQIQQKQEEMQLIFKNILKNHSYIETISDSHFRMQWWIVRMVCRRLSMMSTPITNPNYTIFHEMNKSLPPTNFPVVDISEKIAIDAFFMKIDPFDLIPIYLNEEKRRGFENEEFFIPNNEGSFADKLHKF</sequence>
<evidence type="ECO:0000313" key="4">
    <source>
        <dbReference type="EMBL" id="CAL5972240.1"/>
    </source>
</evidence>
<evidence type="ECO:0000313" key="5">
    <source>
        <dbReference type="Proteomes" id="UP001642409"/>
    </source>
</evidence>
<evidence type="ECO:0000313" key="3">
    <source>
        <dbReference type="EMBL" id="CAI9927249.1"/>
    </source>
</evidence>
<dbReference type="InterPro" id="IPR009057">
    <property type="entry name" value="Homeodomain-like_sf"/>
</dbReference>
<evidence type="ECO:0000259" key="2">
    <source>
        <dbReference type="PROSITE" id="PS51294"/>
    </source>
</evidence>
<feature type="domain" description="HTH myb-type" evidence="2">
    <location>
        <begin position="1"/>
        <end position="57"/>
    </location>
</feature>
<feature type="domain" description="Myb-like" evidence="1">
    <location>
        <begin position="1"/>
        <end position="53"/>
    </location>
</feature>
<dbReference type="EMBL" id="CATOUU010000380">
    <property type="protein sequence ID" value="CAI9927249.1"/>
    <property type="molecule type" value="Genomic_DNA"/>
</dbReference>
<dbReference type="EMBL" id="CAXDID020000003">
    <property type="protein sequence ID" value="CAL5972240.1"/>
    <property type="molecule type" value="Genomic_DNA"/>
</dbReference>
<dbReference type="Pfam" id="PF13921">
    <property type="entry name" value="Myb_DNA-bind_6"/>
    <property type="match status" value="1"/>
</dbReference>
<gene>
    <name evidence="3" type="ORF">HINF_LOCUS14894</name>
    <name evidence="4" type="ORF">HINF_LOCUS1806</name>
</gene>
<dbReference type="Proteomes" id="UP001642409">
    <property type="component" value="Unassembled WGS sequence"/>
</dbReference>
<reference evidence="3" key="1">
    <citation type="submission" date="2023-06" db="EMBL/GenBank/DDBJ databases">
        <authorList>
            <person name="Kurt Z."/>
        </authorList>
    </citation>
    <scope>NUCLEOTIDE SEQUENCE</scope>
</reference>
<dbReference type="AlphaFoldDB" id="A0AA86TSH2"/>
<dbReference type="PROSITE" id="PS51294">
    <property type="entry name" value="HTH_MYB"/>
    <property type="match status" value="1"/>
</dbReference>
<accession>A0AA86TSH2</accession>
<name>A0AA86TSH2_9EUKA</name>
<dbReference type="Gene3D" id="1.10.10.60">
    <property type="entry name" value="Homeodomain-like"/>
    <property type="match status" value="1"/>
</dbReference>